<keyword evidence="6" id="KW-0067">ATP-binding</keyword>
<dbReference type="FunFam" id="1.10.510.10:FF:000078">
    <property type="entry name" value="Serine/threonine-protein kinase PRP4 homolog"/>
    <property type="match status" value="1"/>
</dbReference>
<dbReference type="PANTHER" id="PTHR24058:SF103">
    <property type="entry name" value="SERINE_THREONINE-PROTEIN KINASE PRP4 HOMOLOG"/>
    <property type="match status" value="1"/>
</dbReference>
<protein>
    <recommendedName>
        <fullName evidence="1">non-specific serine/threonine protein kinase</fullName>
        <ecNumber evidence="1">2.7.11.1</ecNumber>
    </recommendedName>
</protein>
<dbReference type="GeneID" id="9688297"/>
<evidence type="ECO:0000259" key="8">
    <source>
        <dbReference type="PROSITE" id="PS50011"/>
    </source>
</evidence>
<reference evidence="9 10" key="1">
    <citation type="journal article" date="2009" name="Science">
        <title>Green evolution and dynamic adaptations revealed by genomes of the marine picoeukaryotes Micromonas.</title>
        <authorList>
            <person name="Worden A.Z."/>
            <person name="Lee J.H."/>
            <person name="Mock T."/>
            <person name="Rouze P."/>
            <person name="Simmons M.P."/>
            <person name="Aerts A.L."/>
            <person name="Allen A.E."/>
            <person name="Cuvelier M.L."/>
            <person name="Derelle E."/>
            <person name="Everett M.V."/>
            <person name="Foulon E."/>
            <person name="Grimwood J."/>
            <person name="Gundlach H."/>
            <person name="Henrissat B."/>
            <person name="Napoli C."/>
            <person name="McDonald S.M."/>
            <person name="Parker M.S."/>
            <person name="Rombauts S."/>
            <person name="Salamov A."/>
            <person name="Von Dassow P."/>
            <person name="Badger J.H."/>
            <person name="Coutinho P.M."/>
            <person name="Demir E."/>
            <person name="Dubchak I."/>
            <person name="Gentemann C."/>
            <person name="Eikrem W."/>
            <person name="Gready J.E."/>
            <person name="John U."/>
            <person name="Lanier W."/>
            <person name="Lindquist E.A."/>
            <person name="Lucas S."/>
            <person name="Mayer K.F."/>
            <person name="Moreau H."/>
            <person name="Not F."/>
            <person name="Otillar R."/>
            <person name="Panaud O."/>
            <person name="Pangilinan J."/>
            <person name="Paulsen I."/>
            <person name="Piegu B."/>
            <person name="Poliakov A."/>
            <person name="Robbens S."/>
            <person name="Schmutz J."/>
            <person name="Toulza E."/>
            <person name="Wyss T."/>
            <person name="Zelensky A."/>
            <person name="Zhou K."/>
            <person name="Armbrust E.V."/>
            <person name="Bhattacharya D."/>
            <person name="Goodenough U.W."/>
            <person name="Van de Peer Y."/>
            <person name="Grigoriev I.V."/>
        </authorList>
    </citation>
    <scope>NUCLEOTIDE SEQUENCE [LARGE SCALE GENOMIC DNA]</scope>
    <source>
        <strain evidence="9 10">CCMP1545</strain>
    </source>
</reference>
<keyword evidence="10" id="KW-1185">Reference proteome</keyword>
<dbReference type="Gene3D" id="1.10.510.10">
    <property type="entry name" value="Transferase(Phosphotransferase) domain 1"/>
    <property type="match status" value="1"/>
</dbReference>
<evidence type="ECO:0000256" key="3">
    <source>
        <dbReference type="ARBA" id="ARBA00022679"/>
    </source>
</evidence>
<evidence type="ECO:0000256" key="4">
    <source>
        <dbReference type="ARBA" id="ARBA00022741"/>
    </source>
</evidence>
<comment type="similarity">
    <text evidence="7">Belongs to the protein kinase superfamily. CMGC Ser/Thr protein kinase family.</text>
</comment>
<dbReference type="InterPro" id="IPR008271">
    <property type="entry name" value="Ser/Thr_kinase_AS"/>
</dbReference>
<dbReference type="InterPro" id="IPR000719">
    <property type="entry name" value="Prot_kinase_dom"/>
</dbReference>
<keyword evidence="4" id="KW-0547">Nucleotide-binding</keyword>
<dbReference type="EC" id="2.7.11.1" evidence="1"/>
<evidence type="ECO:0000256" key="7">
    <source>
        <dbReference type="ARBA" id="ARBA00023596"/>
    </source>
</evidence>
<keyword evidence="3" id="KW-0808">Transferase</keyword>
<evidence type="ECO:0000256" key="2">
    <source>
        <dbReference type="ARBA" id="ARBA00022527"/>
    </source>
</evidence>
<dbReference type="KEGG" id="mpp:MICPUCDRAFT_21874"/>
<dbReference type="GO" id="GO:0045292">
    <property type="term" value="P:mRNA cis splicing, via spliceosome"/>
    <property type="evidence" value="ECO:0007669"/>
    <property type="project" value="InterPro"/>
</dbReference>
<dbReference type="SUPFAM" id="SSF56112">
    <property type="entry name" value="Protein kinase-like (PK-like)"/>
    <property type="match status" value="1"/>
</dbReference>
<dbReference type="eggNOG" id="KOG0670">
    <property type="taxonomic scope" value="Eukaryota"/>
</dbReference>
<dbReference type="GO" id="GO:0005524">
    <property type="term" value="F:ATP binding"/>
    <property type="evidence" value="ECO:0007669"/>
    <property type="project" value="UniProtKB-KW"/>
</dbReference>
<evidence type="ECO:0000313" key="10">
    <source>
        <dbReference type="Proteomes" id="UP000001876"/>
    </source>
</evidence>
<name>C1N4V1_MICPC</name>
<dbReference type="PANTHER" id="PTHR24058">
    <property type="entry name" value="DUAL SPECIFICITY PROTEIN KINASE"/>
    <property type="match status" value="1"/>
</dbReference>
<dbReference type="Pfam" id="PF00069">
    <property type="entry name" value="Pkinase"/>
    <property type="match status" value="1"/>
</dbReference>
<gene>
    <name evidence="9" type="ORF">MICPUCDRAFT_21874</name>
</gene>
<dbReference type="PROSITE" id="PS00108">
    <property type="entry name" value="PROTEIN_KINASE_ST"/>
    <property type="match status" value="1"/>
</dbReference>
<dbReference type="Proteomes" id="UP000001876">
    <property type="component" value="Unassembled WGS sequence"/>
</dbReference>
<dbReference type="CDD" id="cd14135">
    <property type="entry name" value="STKc_PRP4"/>
    <property type="match status" value="1"/>
</dbReference>
<dbReference type="InterPro" id="IPR044092">
    <property type="entry name" value="STKc_PRP4"/>
</dbReference>
<keyword evidence="5" id="KW-0418">Kinase</keyword>
<dbReference type="InterPro" id="IPR050494">
    <property type="entry name" value="Ser_Thr_dual-spec_kinase"/>
</dbReference>
<accession>C1N4V1</accession>
<dbReference type="OrthoDB" id="3967at2759"/>
<dbReference type="FunFam" id="3.30.200.20:FF:000440">
    <property type="entry name" value="CMGC/DYRK/PRP4 protein kinase, variant"/>
    <property type="match status" value="1"/>
</dbReference>
<organism evidence="10">
    <name type="scientific">Micromonas pusilla (strain CCMP1545)</name>
    <name type="common">Picoplanktonic green alga</name>
    <dbReference type="NCBI Taxonomy" id="564608"/>
    <lineage>
        <taxon>Eukaryota</taxon>
        <taxon>Viridiplantae</taxon>
        <taxon>Chlorophyta</taxon>
        <taxon>Mamiellophyceae</taxon>
        <taxon>Mamiellales</taxon>
        <taxon>Mamiellaceae</taxon>
        <taxon>Micromonas</taxon>
    </lineage>
</organism>
<dbReference type="RefSeq" id="XP_003063060.1">
    <property type="nucleotide sequence ID" value="XM_003063014.1"/>
</dbReference>
<dbReference type="InterPro" id="IPR011009">
    <property type="entry name" value="Kinase-like_dom_sf"/>
</dbReference>
<sequence>MTAGLSDNWDDAEGYYRARMGEVLDERYRVMETSGRGVFSTVVKAKDLKAEPSTGEDGDVVGEGQYSEVAIKVIRANETMYKAAQLEMTVLRKLCGTDPENKRHCVKFLRHFEFRDHVFMVFESMHMNLREVLKKYGRNVGINVHGVRSFATQMLVALKHLKNCGVVHADIKPDNILVNKSHNVIKICDFGSAMFDGDNEITPYLQSRFYRAPEVILGLPYSHPMDLWSIGCCLYELYTGAIAFQGRSNNEMMMKFIEVKGPVPRKLLRKAAFRENHYDNDGMFSLVEEDPVTNRQIRRLIRDAKPTKDVAVTLAAHDRNLGEAERRKVSQLADMLDKMFNFDPEKRLTVSQALTHPFIKESPGTK</sequence>
<evidence type="ECO:0000256" key="5">
    <source>
        <dbReference type="ARBA" id="ARBA00022777"/>
    </source>
</evidence>
<evidence type="ECO:0000256" key="6">
    <source>
        <dbReference type="ARBA" id="ARBA00022840"/>
    </source>
</evidence>
<keyword evidence="2" id="KW-0723">Serine/threonine-protein kinase</keyword>
<dbReference type="AlphaFoldDB" id="C1N4V1"/>
<proteinExistence type="inferred from homology"/>
<evidence type="ECO:0000256" key="1">
    <source>
        <dbReference type="ARBA" id="ARBA00012513"/>
    </source>
</evidence>
<dbReference type="PROSITE" id="PS50011">
    <property type="entry name" value="PROTEIN_KINASE_DOM"/>
    <property type="match status" value="1"/>
</dbReference>
<dbReference type="EMBL" id="GG663747">
    <property type="protein sequence ID" value="EEH52999.1"/>
    <property type="molecule type" value="Genomic_DNA"/>
</dbReference>
<dbReference type="Gene3D" id="3.30.200.20">
    <property type="entry name" value="Phosphorylase Kinase, domain 1"/>
    <property type="match status" value="1"/>
</dbReference>
<evidence type="ECO:0000313" key="9">
    <source>
        <dbReference type="EMBL" id="EEH52999.1"/>
    </source>
</evidence>
<dbReference type="SMART" id="SM00220">
    <property type="entry name" value="S_TKc"/>
    <property type="match status" value="1"/>
</dbReference>
<dbReference type="GO" id="GO:0004674">
    <property type="term" value="F:protein serine/threonine kinase activity"/>
    <property type="evidence" value="ECO:0007669"/>
    <property type="project" value="UniProtKB-KW"/>
</dbReference>
<dbReference type="OMA" id="PEIIMGH"/>
<feature type="domain" description="Protein kinase" evidence="8">
    <location>
        <begin position="28"/>
        <end position="359"/>
    </location>
</feature>
<dbReference type="STRING" id="564608.C1N4V1"/>